<keyword evidence="4" id="KW-1185">Reference proteome</keyword>
<feature type="region of interest" description="Disordered" evidence="1">
    <location>
        <begin position="526"/>
        <end position="554"/>
    </location>
</feature>
<accession>S3BW38</accession>
<feature type="compositionally biased region" description="Low complexity" evidence="1">
    <location>
        <begin position="532"/>
        <end position="553"/>
    </location>
</feature>
<dbReference type="STRING" id="1262450.S3BW38"/>
<proteinExistence type="predicted"/>
<keyword evidence="3" id="KW-0418">Kinase</keyword>
<dbReference type="GO" id="GO:0004674">
    <property type="term" value="F:protein serine/threonine kinase activity"/>
    <property type="evidence" value="ECO:0007669"/>
    <property type="project" value="TreeGrafter"/>
</dbReference>
<evidence type="ECO:0000259" key="2">
    <source>
        <dbReference type="PROSITE" id="PS50011"/>
    </source>
</evidence>
<organism evidence="3 4">
    <name type="scientific">Ophiostoma piceae (strain UAMH 11346)</name>
    <name type="common">Sap stain fungus</name>
    <dbReference type="NCBI Taxonomy" id="1262450"/>
    <lineage>
        <taxon>Eukaryota</taxon>
        <taxon>Fungi</taxon>
        <taxon>Dikarya</taxon>
        <taxon>Ascomycota</taxon>
        <taxon>Pezizomycotina</taxon>
        <taxon>Sordariomycetes</taxon>
        <taxon>Sordariomycetidae</taxon>
        <taxon>Ophiostomatales</taxon>
        <taxon>Ophiostomataceae</taxon>
        <taxon>Ophiostoma</taxon>
    </lineage>
</organism>
<feature type="domain" description="Protein kinase" evidence="2">
    <location>
        <begin position="234"/>
        <end position="508"/>
    </location>
</feature>
<keyword evidence="3" id="KW-0808">Transferase</keyword>
<dbReference type="EMBL" id="KE148156">
    <property type="protein sequence ID" value="EPE05474.1"/>
    <property type="molecule type" value="Genomic_DNA"/>
</dbReference>
<dbReference type="InterPro" id="IPR008271">
    <property type="entry name" value="Ser/Thr_kinase_AS"/>
</dbReference>
<dbReference type="InterPro" id="IPR011009">
    <property type="entry name" value="Kinase-like_dom_sf"/>
</dbReference>
<dbReference type="PROSITE" id="PS50011">
    <property type="entry name" value="PROTEIN_KINASE_DOM"/>
    <property type="match status" value="1"/>
</dbReference>
<dbReference type="InterPro" id="IPR000719">
    <property type="entry name" value="Prot_kinase_dom"/>
</dbReference>
<evidence type="ECO:0000313" key="3">
    <source>
        <dbReference type="EMBL" id="EPE05474.1"/>
    </source>
</evidence>
<sequence length="647" mass="72970">MSAEDNSLVLELTPEVKVENGVHPKARINRMKEASTYSRSIQFFVGIQYKNVSHIEIQCKTRRKHRLGIFIGPSPKYCDIVVHDRSKSETITPVWGLITYDKKNRLIYRDVRHPVDDLDPASEEGSSVGIYDHAERETRRGFTWVLSGCAFLASKKRVLKLHLNEFIMLKLDVPNYDRHTQEHLDRVQHFLHAPVIYETGNPDTADLEAALCLDPKDLQAGIRLTCDHKARHEITLKKKLKSGAHGVVWRVYNVSTGECWAEKTPLELSNTRYITDEIRWYEEIKKSQQSRDYSRYIIKYIFGETTPVPRLRLEYATHGSLKDEKKKREMSILESADALEQVLKATSFLHSITMAHRDIKPDNVLVKYRSPKYQKRGDISIRLADFGLSKSGNLKTNHIGTFTYMAPELFKDKPYSHAVDIWATGVMFFHIHFGLPDYIKSQQASKAKHELKPVGLKMCANIEEVIDSATNCAGSDAILASFIREHMVQGDASKRLSADDCLKKHAELYTQCQLIASPDLAVSTKSQPPIDSQVGVRGSISSSSTQTVESSNSYGYGNASRSNVIAHASGAIAHETRMIPSQTQNSYTRSSNDKSINMPSIKSSYVIPASDTTDETFQMVQLEQAEDSAYDSTTEVENGSYILLRAG</sequence>
<dbReference type="Pfam" id="PF00069">
    <property type="entry name" value="Pkinase"/>
    <property type="match status" value="1"/>
</dbReference>
<evidence type="ECO:0000313" key="4">
    <source>
        <dbReference type="Proteomes" id="UP000016923"/>
    </source>
</evidence>
<reference evidence="3 4" key="1">
    <citation type="journal article" date="2013" name="BMC Genomics">
        <title>The genome and transcriptome of the pine saprophyte Ophiostoma piceae, and a comparison with the bark beetle-associated pine pathogen Grosmannia clavigera.</title>
        <authorList>
            <person name="Haridas S."/>
            <person name="Wang Y."/>
            <person name="Lim L."/>
            <person name="Massoumi Alamouti S."/>
            <person name="Jackman S."/>
            <person name="Docking R."/>
            <person name="Robertson G."/>
            <person name="Birol I."/>
            <person name="Bohlmann J."/>
            <person name="Breuil C."/>
        </authorList>
    </citation>
    <scope>NUCLEOTIDE SEQUENCE [LARGE SCALE GENOMIC DNA]</scope>
    <source>
        <strain evidence="3 4">UAMH 11346</strain>
    </source>
</reference>
<gene>
    <name evidence="3" type="ORF">F503_02213</name>
</gene>
<dbReference type="PROSITE" id="PS00108">
    <property type="entry name" value="PROTEIN_KINASE_ST"/>
    <property type="match status" value="1"/>
</dbReference>
<dbReference type="OrthoDB" id="10252171at2759"/>
<dbReference type="Proteomes" id="UP000016923">
    <property type="component" value="Unassembled WGS sequence"/>
</dbReference>
<dbReference type="VEuPathDB" id="FungiDB:F503_02213"/>
<dbReference type="GO" id="GO:0005634">
    <property type="term" value="C:nucleus"/>
    <property type="evidence" value="ECO:0007669"/>
    <property type="project" value="TreeGrafter"/>
</dbReference>
<dbReference type="SUPFAM" id="SSF56112">
    <property type="entry name" value="Protein kinase-like (PK-like)"/>
    <property type="match status" value="1"/>
</dbReference>
<dbReference type="AlphaFoldDB" id="S3BW38"/>
<dbReference type="PANTHER" id="PTHR44167:SF30">
    <property type="entry name" value="PHOSPHORYLASE KINASE"/>
    <property type="match status" value="1"/>
</dbReference>
<evidence type="ECO:0000256" key="1">
    <source>
        <dbReference type="SAM" id="MobiDB-lite"/>
    </source>
</evidence>
<name>S3BW38_OPHP1</name>
<dbReference type="HOGENOM" id="CLU_419834_0_0_1"/>
<dbReference type="GO" id="GO:0005524">
    <property type="term" value="F:ATP binding"/>
    <property type="evidence" value="ECO:0007669"/>
    <property type="project" value="InterPro"/>
</dbReference>
<dbReference type="GO" id="GO:0044773">
    <property type="term" value="P:mitotic DNA damage checkpoint signaling"/>
    <property type="evidence" value="ECO:0007669"/>
    <property type="project" value="TreeGrafter"/>
</dbReference>
<dbReference type="PANTHER" id="PTHR44167">
    <property type="entry name" value="OVARIAN-SPECIFIC SERINE/THREONINE-PROTEIN KINASE LOK-RELATED"/>
    <property type="match status" value="1"/>
</dbReference>
<dbReference type="eggNOG" id="KOG0032">
    <property type="taxonomic scope" value="Eukaryota"/>
</dbReference>
<dbReference type="SMART" id="SM00220">
    <property type="entry name" value="S_TKc"/>
    <property type="match status" value="1"/>
</dbReference>
<dbReference type="Gene3D" id="1.10.510.10">
    <property type="entry name" value="Transferase(Phosphotransferase) domain 1"/>
    <property type="match status" value="1"/>
</dbReference>
<protein>
    <submittedName>
        <fullName evidence="3">Serine threonine protein kinase</fullName>
    </submittedName>
</protein>